<proteinExistence type="predicted"/>
<evidence type="ECO:0000313" key="4">
    <source>
        <dbReference type="Proteomes" id="UP000054097"/>
    </source>
</evidence>
<accession>A0A0C3BIB9</accession>
<sequence length="197" mass="20883">MSSATSQRDAQKSRQRKGAVRAAKEPGPLGFRRLSFKYYIYILVGVTALLSIYYAYRMSEIQRAKAQNFQDTLNKARGKPPTSTPLTDEEITKNTRDNLQRKIEDLASLLGVQPIALASAIAGIVKPNMPAASASSISSQAKSSDSVLSAFTEGLKDAPADATATPTATETSEGGMAASIISAVKGAGFDDMGMDVD</sequence>
<keyword evidence="2" id="KW-0812">Transmembrane</keyword>
<dbReference type="EMBL" id="KN824282">
    <property type="protein sequence ID" value="KIM31236.1"/>
    <property type="molecule type" value="Genomic_DNA"/>
</dbReference>
<dbReference type="Proteomes" id="UP000054097">
    <property type="component" value="Unassembled WGS sequence"/>
</dbReference>
<evidence type="ECO:0000313" key="3">
    <source>
        <dbReference type="EMBL" id="KIM31236.1"/>
    </source>
</evidence>
<feature type="transmembrane region" description="Helical" evidence="2">
    <location>
        <begin position="38"/>
        <end position="56"/>
    </location>
</feature>
<gene>
    <name evidence="3" type="ORF">M408DRAFT_64809</name>
</gene>
<reference evidence="4" key="2">
    <citation type="submission" date="2015-01" db="EMBL/GenBank/DDBJ databases">
        <title>Evolutionary Origins and Diversification of the Mycorrhizal Mutualists.</title>
        <authorList>
            <consortium name="DOE Joint Genome Institute"/>
            <consortium name="Mycorrhizal Genomics Consortium"/>
            <person name="Kohler A."/>
            <person name="Kuo A."/>
            <person name="Nagy L.G."/>
            <person name="Floudas D."/>
            <person name="Copeland A."/>
            <person name="Barry K.W."/>
            <person name="Cichocki N."/>
            <person name="Veneault-Fourrey C."/>
            <person name="LaButti K."/>
            <person name="Lindquist E.A."/>
            <person name="Lipzen A."/>
            <person name="Lundell T."/>
            <person name="Morin E."/>
            <person name="Murat C."/>
            <person name="Riley R."/>
            <person name="Ohm R."/>
            <person name="Sun H."/>
            <person name="Tunlid A."/>
            <person name="Henrissat B."/>
            <person name="Grigoriev I.V."/>
            <person name="Hibbett D.S."/>
            <person name="Martin F."/>
        </authorList>
    </citation>
    <scope>NUCLEOTIDE SEQUENCE [LARGE SCALE GENOMIC DNA]</scope>
    <source>
        <strain evidence="4">MAFF 305830</strain>
    </source>
</reference>
<name>A0A0C3BIB9_SERVB</name>
<evidence type="ECO:0000256" key="1">
    <source>
        <dbReference type="SAM" id="MobiDB-lite"/>
    </source>
</evidence>
<dbReference type="AlphaFoldDB" id="A0A0C3BIB9"/>
<keyword evidence="4" id="KW-1185">Reference proteome</keyword>
<protein>
    <recommendedName>
        <fullName evidence="5">Transmembrane protein</fullName>
    </recommendedName>
</protein>
<dbReference type="HOGENOM" id="CLU_1384928_0_0_1"/>
<evidence type="ECO:0000256" key="2">
    <source>
        <dbReference type="SAM" id="Phobius"/>
    </source>
</evidence>
<feature type="region of interest" description="Disordered" evidence="1">
    <location>
        <begin position="1"/>
        <end position="24"/>
    </location>
</feature>
<reference evidence="3 4" key="1">
    <citation type="submission" date="2014-04" db="EMBL/GenBank/DDBJ databases">
        <authorList>
            <consortium name="DOE Joint Genome Institute"/>
            <person name="Kuo A."/>
            <person name="Zuccaro A."/>
            <person name="Kohler A."/>
            <person name="Nagy L.G."/>
            <person name="Floudas D."/>
            <person name="Copeland A."/>
            <person name="Barry K.W."/>
            <person name="Cichocki N."/>
            <person name="Veneault-Fourrey C."/>
            <person name="LaButti K."/>
            <person name="Lindquist E.A."/>
            <person name="Lipzen A."/>
            <person name="Lundell T."/>
            <person name="Morin E."/>
            <person name="Murat C."/>
            <person name="Sun H."/>
            <person name="Tunlid A."/>
            <person name="Henrissat B."/>
            <person name="Grigoriev I.V."/>
            <person name="Hibbett D.S."/>
            <person name="Martin F."/>
            <person name="Nordberg H.P."/>
            <person name="Cantor M.N."/>
            <person name="Hua S.X."/>
        </authorList>
    </citation>
    <scope>NUCLEOTIDE SEQUENCE [LARGE SCALE GENOMIC DNA]</scope>
    <source>
        <strain evidence="3 4">MAFF 305830</strain>
    </source>
</reference>
<evidence type="ECO:0008006" key="5">
    <source>
        <dbReference type="Google" id="ProtNLM"/>
    </source>
</evidence>
<keyword evidence="2" id="KW-1133">Transmembrane helix</keyword>
<organism evidence="3 4">
    <name type="scientific">Serendipita vermifera MAFF 305830</name>
    <dbReference type="NCBI Taxonomy" id="933852"/>
    <lineage>
        <taxon>Eukaryota</taxon>
        <taxon>Fungi</taxon>
        <taxon>Dikarya</taxon>
        <taxon>Basidiomycota</taxon>
        <taxon>Agaricomycotina</taxon>
        <taxon>Agaricomycetes</taxon>
        <taxon>Sebacinales</taxon>
        <taxon>Serendipitaceae</taxon>
        <taxon>Serendipita</taxon>
    </lineage>
</organism>
<dbReference type="OrthoDB" id="3199651at2759"/>
<keyword evidence="2" id="KW-0472">Membrane</keyword>